<evidence type="ECO:0000259" key="7">
    <source>
        <dbReference type="Pfam" id="PF04316"/>
    </source>
</evidence>
<evidence type="ECO:0000256" key="5">
    <source>
        <dbReference type="ARBA" id="ARBA00023015"/>
    </source>
</evidence>
<keyword evidence="3" id="KW-0678">Repressor</keyword>
<evidence type="ECO:0000256" key="2">
    <source>
        <dbReference type="ARBA" id="ARBA00017823"/>
    </source>
</evidence>
<keyword evidence="9" id="KW-1185">Reference proteome</keyword>
<dbReference type="AlphaFoldDB" id="A0A090J2B1"/>
<evidence type="ECO:0000313" key="9">
    <source>
        <dbReference type="Proteomes" id="UP000040576"/>
    </source>
</evidence>
<dbReference type="InterPro" id="IPR031316">
    <property type="entry name" value="FlgM_C"/>
</dbReference>
<dbReference type="Proteomes" id="UP000040576">
    <property type="component" value="Unassembled WGS sequence"/>
</dbReference>
<evidence type="ECO:0000256" key="6">
    <source>
        <dbReference type="ARBA" id="ARBA00023163"/>
    </source>
</evidence>
<name>A0A090J2B1_9BACI</name>
<evidence type="ECO:0000256" key="1">
    <source>
        <dbReference type="ARBA" id="ARBA00005322"/>
    </source>
</evidence>
<accession>A0A090J2B1</accession>
<gene>
    <name evidence="8" type="ORF">BT1A1_2999</name>
</gene>
<feature type="domain" description="Anti-sigma-28 factor FlgM C-terminal" evidence="7">
    <location>
        <begin position="33"/>
        <end position="80"/>
    </location>
</feature>
<dbReference type="EMBL" id="CCRF01000085">
    <property type="protein sequence ID" value="CEE02788.1"/>
    <property type="molecule type" value="Genomic_DNA"/>
</dbReference>
<reference evidence="8 9" key="1">
    <citation type="submission" date="2014-07" db="EMBL/GenBank/DDBJ databases">
        <authorList>
            <person name="Wibberg Daniel"/>
        </authorList>
    </citation>
    <scope>NUCLEOTIDE SEQUENCE [LARGE SCALE GENOMIC DNA]</scope>
</reference>
<dbReference type="GO" id="GO:0044781">
    <property type="term" value="P:bacterial-type flagellum organization"/>
    <property type="evidence" value="ECO:0007669"/>
    <property type="project" value="UniProtKB-KW"/>
</dbReference>
<keyword evidence="5" id="KW-0805">Transcription regulation</keyword>
<sequence>MKITNYGPSGLNPYMQEMQKTETVKKKAVKTNDQIEISSEALKLQKQTDPARQEKIAHIKDQIQNGTYKIDHQELAKSIYNYYVNKK</sequence>
<dbReference type="SUPFAM" id="SSF101498">
    <property type="entry name" value="Anti-sigma factor FlgM"/>
    <property type="match status" value="1"/>
</dbReference>
<dbReference type="KEGG" id="bthv:CQJ30_16335"/>
<organism evidence="8 9">
    <name type="scientific">Caldibacillus thermoamylovorans</name>
    <dbReference type="NCBI Taxonomy" id="35841"/>
    <lineage>
        <taxon>Bacteria</taxon>
        <taxon>Bacillati</taxon>
        <taxon>Bacillota</taxon>
        <taxon>Bacilli</taxon>
        <taxon>Bacillales</taxon>
        <taxon>Bacillaceae</taxon>
        <taxon>Caldibacillus</taxon>
    </lineage>
</organism>
<dbReference type="InterPro" id="IPR007412">
    <property type="entry name" value="FlgM"/>
</dbReference>
<evidence type="ECO:0000256" key="4">
    <source>
        <dbReference type="ARBA" id="ARBA00022795"/>
    </source>
</evidence>
<dbReference type="NCBIfam" id="TIGR03824">
    <property type="entry name" value="FlgM_jcvi"/>
    <property type="match status" value="1"/>
</dbReference>
<dbReference type="RefSeq" id="WP_034772630.1">
    <property type="nucleotide sequence ID" value="NZ_CCRF01000085.1"/>
</dbReference>
<evidence type="ECO:0000256" key="3">
    <source>
        <dbReference type="ARBA" id="ARBA00022491"/>
    </source>
</evidence>
<dbReference type="InterPro" id="IPR035890">
    <property type="entry name" value="Anti-sigma-28_factor_FlgM_sf"/>
</dbReference>
<comment type="similarity">
    <text evidence="1">Belongs to the FlgM family.</text>
</comment>
<dbReference type="Pfam" id="PF04316">
    <property type="entry name" value="FlgM"/>
    <property type="match status" value="1"/>
</dbReference>
<evidence type="ECO:0000313" key="8">
    <source>
        <dbReference type="EMBL" id="CEE02788.1"/>
    </source>
</evidence>
<dbReference type="GO" id="GO:0045892">
    <property type="term" value="P:negative regulation of DNA-templated transcription"/>
    <property type="evidence" value="ECO:0007669"/>
    <property type="project" value="InterPro"/>
</dbReference>
<keyword evidence="4" id="KW-1005">Bacterial flagellum biogenesis</keyword>
<keyword evidence="6" id="KW-0804">Transcription</keyword>
<protein>
    <recommendedName>
        <fullName evidence="2">Negative regulator of flagellin synthesis</fullName>
    </recommendedName>
</protein>
<proteinExistence type="inferred from homology"/>